<accession>A0A1V9ZUP4</accession>
<dbReference type="GO" id="GO:0005829">
    <property type="term" value="C:cytosol"/>
    <property type="evidence" value="ECO:0007669"/>
    <property type="project" value="TreeGrafter"/>
</dbReference>
<dbReference type="GO" id="GO:0034066">
    <property type="term" value="C:Ric1-Rgp1 guanyl-nucleotide exchange factor complex"/>
    <property type="evidence" value="ECO:0007669"/>
    <property type="project" value="InterPro"/>
</dbReference>
<comment type="caution">
    <text evidence="4">The sequence shown here is derived from an EMBL/GenBank/DDBJ whole genome shotgun (WGS) entry which is preliminary data.</text>
</comment>
<dbReference type="InterPro" id="IPR040096">
    <property type="entry name" value="Ric1"/>
</dbReference>
<evidence type="ECO:0000256" key="1">
    <source>
        <dbReference type="ARBA" id="ARBA00004370"/>
    </source>
</evidence>
<comment type="subcellular location">
    <subcellularLocation>
        <location evidence="1">Membrane</location>
    </subcellularLocation>
</comment>
<dbReference type="InterPro" id="IPR009771">
    <property type="entry name" value="RIC1_C"/>
</dbReference>
<dbReference type="Proteomes" id="UP000243579">
    <property type="component" value="Unassembled WGS sequence"/>
</dbReference>
<dbReference type="InterPro" id="IPR000582">
    <property type="entry name" value="Acyl-CoA-binding_protein"/>
</dbReference>
<dbReference type="PANTHER" id="PTHR22746:SF10">
    <property type="entry name" value="GUANINE NUCLEOTIDE EXCHANGE FACTOR SUBUNIT RIC1"/>
    <property type="match status" value="1"/>
</dbReference>
<dbReference type="GO" id="GO:0000139">
    <property type="term" value="C:Golgi membrane"/>
    <property type="evidence" value="ECO:0007669"/>
    <property type="project" value="TreeGrafter"/>
</dbReference>
<protein>
    <recommendedName>
        <fullName evidence="3">PDZ domain-containing protein</fullName>
    </recommendedName>
</protein>
<organism evidence="4 5">
    <name type="scientific">Achlya hypogyna</name>
    <name type="common">Oomycete</name>
    <name type="synonym">Protoachlya hypogyna</name>
    <dbReference type="NCBI Taxonomy" id="1202772"/>
    <lineage>
        <taxon>Eukaryota</taxon>
        <taxon>Sar</taxon>
        <taxon>Stramenopiles</taxon>
        <taxon>Oomycota</taxon>
        <taxon>Saprolegniomycetes</taxon>
        <taxon>Saprolegniales</taxon>
        <taxon>Achlyaceae</taxon>
        <taxon>Achlya</taxon>
    </lineage>
</organism>
<dbReference type="SUPFAM" id="SSF50156">
    <property type="entry name" value="PDZ domain-like"/>
    <property type="match status" value="1"/>
</dbReference>
<dbReference type="GO" id="GO:0042147">
    <property type="term" value="P:retrograde transport, endosome to Golgi"/>
    <property type="evidence" value="ECO:0007669"/>
    <property type="project" value="TreeGrafter"/>
</dbReference>
<dbReference type="InterPro" id="IPR036034">
    <property type="entry name" value="PDZ_sf"/>
</dbReference>
<dbReference type="SUPFAM" id="SSF50969">
    <property type="entry name" value="YVTN repeat-like/Quinoprotein amine dehydrogenase"/>
    <property type="match status" value="1"/>
</dbReference>
<gene>
    <name evidence="4" type="ORF">ACHHYP_00326</name>
</gene>
<sequence length="1304" mass="141581">MWAARGPPRILRSTPGAVVTTSADGVWKADVLVDSISIRCYMHKDEYPQVAVLDRAASTPIAAVFKAPRASRLAVLTETSVEMYMCSNDLSNGLRFSASLSITLGIKGVEVATTLTANEQHLFIGTSLGRMMVFQWGDLRAGGHFVAPIDVLAARPTFPYTDENTTSPVVSISCSSGAYVLTSLVFVCVCFDNGLAILMSFSSAQLRLEEIVWLNEVDDKIGEASSCHVDREASLVAVGSRSGVTMLLRLSHARRPSPGDARFVPVAIRTHAELSLALWGFSTADLGAVSALAFSDDGRAVAVGFALRGMAVFATDGCKLMSTLPQQLVAKDNELLRHGVARLQWTNASSTLVVTPRLGANSPPPSITAPPVDPAPYYAVVTVELFKGQDGLCLSLAGEPRQCGAWVRSETPFVPQPSDGQPGPAERSGLVAGGDLVVALNGEPVAHLPFDDVVARVKALPASTPVRLSLLRIAFEKAFSLASLALQSHAFCAKHGVVLDEDQTVWEYALRMQATKGDCHIDKPSLFSFEERAKFDGWMALDGLPSPVAVHRYLKLYLACVVRDGAPWQPVEALDKLLAFHNPAAAAQLPSALPTVVLVDFARSVLPMGKSDLHLLEAASILVLAAGCKNDPCGVLSSLAIAVPSTYANQNHPMQLLAVSPTDTRLAVAGTRGFALYNKAKGSWLCFGNVHEEQAFRVVAMDWWRDEALVALVLEDDLLLIDVYPRHRLARCCRLVLPPTEFYYAIAVDDTCIYCLSPKQMLVYRLVTTGSADADTLTVDIAFERAEPLPTCNAMVGQAHFFAPIPRLMPGSPAADRADNAWFAGLLGLFGGDANGPAQLPRFALLDTVGSLYIWDPETKEQALLASDVSHVSTWRGPPELPRPSQLMHGLYGRQGFQAWWPLFDGVDFNVIERETSPSAALRRFLQVHDPRRARVFGSADDPDPTVYLRVLAEYGVALEVANAGPTGTSAAAHCVMVDPVLKFNPEVQLVGIHARLGVLVGAFQDQYVGVYDIAARVQPLLHSLLCLLLVHAQPTLARACLGVLEAQLGLATPTKELVLVTALDTCFRKAWPAAVVERTLQLLQDPADELETYCEIVANVARKVEPNRLPLLFPLAGDPSALLQLCRARHEVRTAANFLLCLDESVSQPVVSRARTNSFAQFQSRSALAFELVVDCVEGGEEALALQLVRVARAWEPDHYSTSTAPQYERYIDEQLGKYAFQMLVQYRFDKVVWLLAQTQVPLPVLFGDDLGVRAESLPLIHERLDVLLTTADLQLLQRAVAAAKYEHWAALLQEALAERETR</sequence>
<dbReference type="InterPro" id="IPR011044">
    <property type="entry name" value="Quino_amine_DH_bsu"/>
</dbReference>
<name>A0A1V9ZUP4_ACHHY</name>
<feature type="domain" description="PDZ" evidence="3">
    <location>
        <begin position="382"/>
        <end position="472"/>
    </location>
</feature>
<dbReference type="PROSITE" id="PS50106">
    <property type="entry name" value="PDZ"/>
    <property type="match status" value="1"/>
</dbReference>
<dbReference type="OrthoDB" id="67540at2759"/>
<dbReference type="Pfam" id="PF07064">
    <property type="entry name" value="RIC1"/>
    <property type="match status" value="1"/>
</dbReference>
<dbReference type="InterPro" id="IPR014352">
    <property type="entry name" value="FERM/acyl-CoA-bd_prot_sf"/>
</dbReference>
<evidence type="ECO:0000259" key="3">
    <source>
        <dbReference type="PROSITE" id="PS50106"/>
    </source>
</evidence>
<dbReference type="GO" id="GO:0006886">
    <property type="term" value="P:intracellular protein transport"/>
    <property type="evidence" value="ECO:0007669"/>
    <property type="project" value="InterPro"/>
</dbReference>
<dbReference type="Pfam" id="PF00887">
    <property type="entry name" value="ACBP"/>
    <property type="match status" value="1"/>
</dbReference>
<dbReference type="STRING" id="1202772.A0A1V9ZUP4"/>
<dbReference type="InterPro" id="IPR001478">
    <property type="entry name" value="PDZ"/>
</dbReference>
<reference evidence="4 5" key="1">
    <citation type="journal article" date="2014" name="Genome Biol. Evol.">
        <title>The secreted proteins of Achlya hypogyna and Thraustotheca clavata identify the ancestral oomycete secretome and reveal gene acquisitions by horizontal gene transfer.</title>
        <authorList>
            <person name="Misner I."/>
            <person name="Blouin N."/>
            <person name="Leonard G."/>
            <person name="Richards T.A."/>
            <person name="Lane C.E."/>
        </authorList>
    </citation>
    <scope>NUCLEOTIDE SEQUENCE [LARGE SCALE GENOMIC DNA]</scope>
    <source>
        <strain evidence="4 5">ATCC 48635</strain>
    </source>
</reference>
<dbReference type="Gene3D" id="2.30.42.10">
    <property type="match status" value="1"/>
</dbReference>
<dbReference type="InterPro" id="IPR035984">
    <property type="entry name" value="Acyl-CoA-binding_sf"/>
</dbReference>
<dbReference type="GO" id="GO:0000062">
    <property type="term" value="F:fatty-acyl-CoA binding"/>
    <property type="evidence" value="ECO:0007669"/>
    <property type="project" value="InterPro"/>
</dbReference>
<evidence type="ECO:0000256" key="2">
    <source>
        <dbReference type="ARBA" id="ARBA00023136"/>
    </source>
</evidence>
<keyword evidence="5" id="KW-1185">Reference proteome</keyword>
<dbReference type="Gene3D" id="1.20.80.10">
    <property type="match status" value="1"/>
</dbReference>
<dbReference type="SUPFAM" id="SSF47027">
    <property type="entry name" value="Acyl-CoA binding protein"/>
    <property type="match status" value="1"/>
</dbReference>
<dbReference type="EMBL" id="JNBR01000002">
    <property type="protein sequence ID" value="OQS01725.1"/>
    <property type="molecule type" value="Genomic_DNA"/>
</dbReference>
<keyword evidence="2" id="KW-0472">Membrane</keyword>
<proteinExistence type="predicted"/>
<evidence type="ECO:0000313" key="4">
    <source>
        <dbReference type="EMBL" id="OQS01725.1"/>
    </source>
</evidence>
<evidence type="ECO:0000313" key="5">
    <source>
        <dbReference type="Proteomes" id="UP000243579"/>
    </source>
</evidence>
<dbReference type="SMART" id="SM00228">
    <property type="entry name" value="PDZ"/>
    <property type="match status" value="1"/>
</dbReference>
<dbReference type="PANTHER" id="PTHR22746">
    <property type="entry name" value="RAB6A-GEF COMPLEX PARTNER PROTEIN 1"/>
    <property type="match status" value="1"/>
</dbReference>